<feature type="domain" description="PDZ" evidence="4">
    <location>
        <begin position="498"/>
        <end position="568"/>
    </location>
</feature>
<dbReference type="Pfam" id="PF00595">
    <property type="entry name" value="PDZ"/>
    <property type="match status" value="4"/>
</dbReference>
<evidence type="ECO:0000256" key="2">
    <source>
        <dbReference type="SAM" id="MobiDB-lite"/>
    </source>
</evidence>
<evidence type="ECO:0000259" key="4">
    <source>
        <dbReference type="PROSITE" id="PS50106"/>
    </source>
</evidence>
<dbReference type="AlphaFoldDB" id="A0A0N5DB14"/>
<keyword evidence="1" id="KW-0677">Repeat</keyword>
<reference evidence="7" key="1">
    <citation type="submission" date="2017-02" db="UniProtKB">
        <authorList>
            <consortium name="WormBaseParasite"/>
        </authorList>
    </citation>
    <scope>IDENTIFICATION</scope>
</reference>
<dbReference type="CDD" id="cd06734">
    <property type="entry name" value="PDZ4_MAGI-1_3-like"/>
    <property type="match status" value="1"/>
</dbReference>
<dbReference type="PANTHER" id="PTHR10316:SF40">
    <property type="entry name" value="LD27118P"/>
    <property type="match status" value="1"/>
</dbReference>
<dbReference type="CDD" id="cd00201">
    <property type="entry name" value="WW"/>
    <property type="match status" value="1"/>
</dbReference>
<dbReference type="SMART" id="SM00456">
    <property type="entry name" value="WW"/>
    <property type="match status" value="2"/>
</dbReference>
<feature type="region of interest" description="Disordered" evidence="2">
    <location>
        <begin position="376"/>
        <end position="398"/>
    </location>
</feature>
<dbReference type="GO" id="GO:0005737">
    <property type="term" value="C:cytoplasm"/>
    <property type="evidence" value="ECO:0007669"/>
    <property type="project" value="TreeGrafter"/>
</dbReference>
<dbReference type="Gene3D" id="2.30.42.10">
    <property type="match status" value="5"/>
</dbReference>
<evidence type="ECO:0000259" key="3">
    <source>
        <dbReference type="PROSITE" id="PS50020"/>
    </source>
</evidence>
<dbReference type="EMBL" id="UYYF01005076">
    <property type="protein sequence ID" value="VDN08054.1"/>
    <property type="molecule type" value="Genomic_DNA"/>
</dbReference>
<feature type="domain" description="WW" evidence="3">
    <location>
        <begin position="24"/>
        <end position="57"/>
    </location>
</feature>
<dbReference type="InterPro" id="IPR036034">
    <property type="entry name" value="PDZ_sf"/>
</dbReference>
<dbReference type="CDD" id="cd06735">
    <property type="entry name" value="PDZ5_MAGI-1_3-like"/>
    <property type="match status" value="1"/>
</dbReference>
<dbReference type="Proteomes" id="UP000276776">
    <property type="component" value="Unassembled WGS sequence"/>
</dbReference>
<reference evidence="5 6" key="2">
    <citation type="submission" date="2018-11" db="EMBL/GenBank/DDBJ databases">
        <authorList>
            <consortium name="Pathogen Informatics"/>
        </authorList>
    </citation>
    <scope>NUCLEOTIDE SEQUENCE [LARGE SCALE GENOMIC DNA]</scope>
</reference>
<dbReference type="InterPro" id="IPR036020">
    <property type="entry name" value="WW_dom_sf"/>
</dbReference>
<dbReference type="PANTHER" id="PTHR10316">
    <property type="entry name" value="MEMBRANE ASSOCIATED GUANYLATE KINASE-RELATED"/>
    <property type="match status" value="1"/>
</dbReference>
<proteinExistence type="predicted"/>
<dbReference type="PROSITE" id="PS50020">
    <property type="entry name" value="WW_DOMAIN_2"/>
    <property type="match status" value="2"/>
</dbReference>
<dbReference type="WBParaSite" id="TCLT_0001037601-mRNA-1">
    <property type="protein sequence ID" value="TCLT_0001037601-mRNA-1"/>
    <property type="gene ID" value="TCLT_0001037601"/>
</dbReference>
<dbReference type="SUPFAM" id="SSF51045">
    <property type="entry name" value="WW domain"/>
    <property type="match status" value="1"/>
</dbReference>
<protein>
    <submittedName>
        <fullName evidence="7">Membrane-associated guanylate kinase, WW and PDZ domain-containing protein 2</fullName>
    </submittedName>
</protein>
<dbReference type="OrthoDB" id="66881at2759"/>
<name>A0A0N5DB14_THECL</name>
<feature type="compositionally biased region" description="Polar residues" evidence="2">
    <location>
        <begin position="677"/>
        <end position="691"/>
    </location>
</feature>
<sequence length="816" mass="89882">MSWYYYGTSKPTEDETEMVSDAKEALPSNWEIAYSDQGEKYFVDHNTGTTQWEDPRDLPASWEKVDDGAYGTLYVDHISKRAQYKRPSSPALQKVSEVRRSYNHSSSFYTLASYHDSSNTATNEVLVNGSCSNPQSALYSDHSSPSHAVGSVHTFTRDPSKLRGELITTRILRGPKGLGFTLIGNDGSSSHDEFLQIKNVIPGGPAYQDGVLQKGDVLVYVNSECMLGATQAHACLVFQSINVGELVTLQICRGYALHFDPSDKIVTENAYITRSDDEREIIIRKDNNGFGFTFFDSIQGQRVKKILCPEKCENLLEGDTLLEMRTTYPYESTGISMGEERVTNFRGMPHHELISILNDCPIGFWAKLLVRRNSPKHRSRTPSATFRYGEQRPTPAPILMSRSKTPIAHPLPPTKAYFHSSTTLPVPKSVPSQPVANNDSNTTYGARNTIPRQHERCPNEDIYENFSDLRPSSTSLGFSTPNYVPMTVLTDPDTETIKVNLNIKPTGFGFRVVGGTEEGTVIKIGPLLPGGAAANDGRLRQGDEIIKISGENVVGESHAMAIQLMQKAAVNGHVELIIRRNKTRAVFTYDVVLHRAHGNSFGFIITSALNNNGSTIGRIMEGSPAASCGQLHVGDRILAVNGNDIAKLPQRDVIKLIKNSGLSVRLTISSSLSSKHMVSTATNEQSSQTPSRDYHHGPSRSHSSDFAQYRYVAENDYVNSTSLIPSKMGQVLVRIELARGPKGFGFSIRGGREFDSMPLFVLKMADDGPAALDGRLRIGDQLIEINGRSTYGMSHTDAIQIIKQSPTVNLLVRSTP</sequence>
<feature type="domain" description="PDZ" evidence="4">
    <location>
        <begin position="734"/>
        <end position="816"/>
    </location>
</feature>
<dbReference type="Pfam" id="PF00397">
    <property type="entry name" value="WW"/>
    <property type="match status" value="1"/>
</dbReference>
<dbReference type="STRING" id="103827.A0A0N5DB14"/>
<evidence type="ECO:0000313" key="6">
    <source>
        <dbReference type="Proteomes" id="UP000276776"/>
    </source>
</evidence>
<feature type="domain" description="PDZ" evidence="4">
    <location>
        <begin position="168"/>
        <end position="234"/>
    </location>
</feature>
<dbReference type="InterPro" id="IPR001202">
    <property type="entry name" value="WW_dom"/>
</dbReference>
<evidence type="ECO:0000256" key="1">
    <source>
        <dbReference type="ARBA" id="ARBA00022737"/>
    </source>
</evidence>
<dbReference type="FunFam" id="2.30.42.10:FF:000005">
    <property type="entry name" value="Membrane associated guanylate kinase, WW and PDZ domain containing 1"/>
    <property type="match status" value="1"/>
</dbReference>
<dbReference type="PROSITE" id="PS01159">
    <property type="entry name" value="WW_DOMAIN_1"/>
    <property type="match status" value="1"/>
</dbReference>
<dbReference type="SUPFAM" id="SSF50156">
    <property type="entry name" value="PDZ domain-like"/>
    <property type="match status" value="5"/>
</dbReference>
<feature type="region of interest" description="Disordered" evidence="2">
    <location>
        <begin position="677"/>
        <end position="703"/>
    </location>
</feature>
<dbReference type="SMART" id="SM00228">
    <property type="entry name" value="PDZ"/>
    <property type="match status" value="4"/>
</dbReference>
<evidence type="ECO:0000313" key="7">
    <source>
        <dbReference type="WBParaSite" id="TCLT_0001037601-mRNA-1"/>
    </source>
</evidence>
<dbReference type="GO" id="GO:0007165">
    <property type="term" value="P:signal transduction"/>
    <property type="evidence" value="ECO:0007669"/>
    <property type="project" value="TreeGrafter"/>
</dbReference>
<dbReference type="PROSITE" id="PS50106">
    <property type="entry name" value="PDZ"/>
    <property type="match status" value="4"/>
</dbReference>
<gene>
    <name evidence="5" type="ORF">TCLT_LOCUS10365</name>
</gene>
<feature type="domain" description="WW" evidence="3">
    <location>
        <begin position="56"/>
        <end position="89"/>
    </location>
</feature>
<keyword evidence="6" id="KW-1185">Reference proteome</keyword>
<feature type="domain" description="PDZ" evidence="4">
    <location>
        <begin position="590"/>
        <end position="672"/>
    </location>
</feature>
<dbReference type="OMA" id="ILYPERC"/>
<dbReference type="Gene3D" id="2.20.70.10">
    <property type="match status" value="2"/>
</dbReference>
<dbReference type="InterPro" id="IPR001478">
    <property type="entry name" value="PDZ"/>
</dbReference>
<accession>A0A0N5DB14</accession>
<feature type="compositionally biased region" description="Polar residues" evidence="2">
    <location>
        <begin position="425"/>
        <end position="446"/>
    </location>
</feature>
<organism evidence="7">
    <name type="scientific">Thelazia callipaeda</name>
    <name type="common">Oriental eyeworm</name>
    <name type="synonym">Parasitic nematode</name>
    <dbReference type="NCBI Taxonomy" id="103827"/>
    <lineage>
        <taxon>Eukaryota</taxon>
        <taxon>Metazoa</taxon>
        <taxon>Ecdysozoa</taxon>
        <taxon>Nematoda</taxon>
        <taxon>Chromadorea</taxon>
        <taxon>Rhabditida</taxon>
        <taxon>Spirurina</taxon>
        <taxon>Spiruromorpha</taxon>
        <taxon>Thelazioidea</taxon>
        <taxon>Thelaziidae</taxon>
        <taxon>Thelazia</taxon>
    </lineage>
</organism>
<evidence type="ECO:0000313" key="5">
    <source>
        <dbReference type="EMBL" id="VDN08054.1"/>
    </source>
</evidence>
<feature type="region of interest" description="Disordered" evidence="2">
    <location>
        <begin position="425"/>
        <end position="447"/>
    </location>
</feature>